<dbReference type="GO" id="GO:0019752">
    <property type="term" value="P:carboxylic acid metabolic process"/>
    <property type="evidence" value="ECO:0007669"/>
    <property type="project" value="UniProtKB-ARBA"/>
</dbReference>
<dbReference type="GO" id="GO:0005737">
    <property type="term" value="C:cytoplasm"/>
    <property type="evidence" value="ECO:0007669"/>
    <property type="project" value="TreeGrafter"/>
</dbReference>
<dbReference type="InterPro" id="IPR036291">
    <property type="entry name" value="NAD(P)-bd_dom_sf"/>
</dbReference>
<dbReference type="Proteomes" id="UP000003947">
    <property type="component" value="Unassembled WGS sequence"/>
</dbReference>
<sequence>MIILSDKEVRSLLPMSDAIEIVEKAMIAVSEGAANLPLRSAIDVGGPNKMGVMPGALMPGNGRVDACFGVKLVSLFPGNPDAGYSSHQGAVVLFEPEHGSAIAMMNAGLLTAIRTAAASAVATRALARPDCATLAMIGVGEQAEHHLEAMLCVRPEIRELRLAGRRREKAEAFATHAAERYPGLAVKVFDDVRSAVEEADLVCTVTASAEPVLMGEWVATGAHLNVVGASIPSKREIDEETVARSKLYVDYRPSTFAQAGEVICAIESGRIRREHVLAEIGEVLARQATGRESAADITLYRSLGVAAQDLACASHCLREAKARGLGVEASLD</sequence>
<dbReference type="RefSeq" id="WP_009492376.1">
    <property type="nucleotide sequence ID" value="NZ_CP141048.1"/>
</dbReference>
<dbReference type="Gene3D" id="3.40.50.720">
    <property type="entry name" value="NAD(P)-binding Rossmann-like Domain"/>
    <property type="match status" value="1"/>
</dbReference>
<reference evidence="2 3" key="1">
    <citation type="submission" date="2012-02" db="EMBL/GenBank/DDBJ databases">
        <title>Improved High-Quality Draft sequence of Microvirga sp. WSM3557.</title>
        <authorList>
            <consortium name="US DOE Joint Genome Institute"/>
            <person name="Lucas S."/>
            <person name="Han J."/>
            <person name="Lapidus A."/>
            <person name="Cheng J.-F."/>
            <person name="Goodwin L."/>
            <person name="Pitluck S."/>
            <person name="Peters L."/>
            <person name="Zhang X."/>
            <person name="Detter J.C."/>
            <person name="Han C."/>
            <person name="Tapia R."/>
            <person name="Land M."/>
            <person name="Hauser L."/>
            <person name="Kyrpides N."/>
            <person name="Ivanova N."/>
            <person name="Pagani I."/>
            <person name="Brau L."/>
            <person name="Yates R."/>
            <person name="O'Hara G."/>
            <person name="Rui T."/>
            <person name="Howieson J."/>
            <person name="Reeve W."/>
            <person name="Woyke T."/>
        </authorList>
    </citation>
    <scope>NUCLEOTIDE SEQUENCE [LARGE SCALE GENOMIC DNA]</scope>
    <source>
        <strain evidence="2 3">WSM3557</strain>
    </source>
</reference>
<gene>
    <name evidence="2" type="ORF">MicloDRAFT_00053120</name>
</gene>
<protein>
    <submittedName>
        <fullName evidence="2">Putative ornithine cyclodeaminase, mu-crystallin</fullName>
    </submittedName>
</protein>
<dbReference type="InterPro" id="IPR003462">
    <property type="entry name" value="ODC_Mu_crystall"/>
</dbReference>
<dbReference type="PIRSF" id="PIRSF001439">
    <property type="entry name" value="CryM"/>
    <property type="match status" value="1"/>
</dbReference>
<evidence type="ECO:0000313" key="3">
    <source>
        <dbReference type="Proteomes" id="UP000003947"/>
    </source>
</evidence>
<dbReference type="HOGENOM" id="CLU_042088_1_2_5"/>
<dbReference type="eggNOG" id="COG2423">
    <property type="taxonomic scope" value="Bacteria"/>
</dbReference>
<evidence type="ECO:0000256" key="1">
    <source>
        <dbReference type="ARBA" id="ARBA00008903"/>
    </source>
</evidence>
<comment type="similarity">
    <text evidence="1">Belongs to the ornithine cyclodeaminase/mu-crystallin family.</text>
</comment>
<dbReference type="STRING" id="864069.MicloDRAFT_00053120"/>
<dbReference type="PANTHER" id="PTHR13812">
    <property type="entry name" value="KETIMINE REDUCTASE MU-CRYSTALLIN"/>
    <property type="match status" value="1"/>
</dbReference>
<evidence type="ECO:0000313" key="2">
    <source>
        <dbReference type="EMBL" id="EIM24597.1"/>
    </source>
</evidence>
<dbReference type="Gene3D" id="3.30.1780.10">
    <property type="entry name" value="ornithine cyclodeaminase, domain 1"/>
    <property type="match status" value="1"/>
</dbReference>
<accession>I4YKV5</accession>
<organism evidence="2 3">
    <name type="scientific">Microvirga lotononidis</name>
    <dbReference type="NCBI Taxonomy" id="864069"/>
    <lineage>
        <taxon>Bacteria</taxon>
        <taxon>Pseudomonadati</taxon>
        <taxon>Pseudomonadota</taxon>
        <taxon>Alphaproteobacteria</taxon>
        <taxon>Hyphomicrobiales</taxon>
        <taxon>Methylobacteriaceae</taxon>
        <taxon>Microvirga</taxon>
    </lineage>
</organism>
<proteinExistence type="inferred from homology"/>
<dbReference type="EMBL" id="JH660647">
    <property type="protein sequence ID" value="EIM24597.1"/>
    <property type="molecule type" value="Genomic_DNA"/>
</dbReference>
<keyword evidence="3" id="KW-1185">Reference proteome</keyword>
<dbReference type="GO" id="GO:0016491">
    <property type="term" value="F:oxidoreductase activity"/>
    <property type="evidence" value="ECO:0007669"/>
    <property type="project" value="UniProtKB-ARBA"/>
</dbReference>
<name>I4YKV5_9HYPH</name>
<dbReference type="FunFam" id="3.40.50.720:FF:000311">
    <property type="entry name" value="Ornithine cyclodeaminase"/>
    <property type="match status" value="1"/>
</dbReference>
<dbReference type="PANTHER" id="PTHR13812:SF19">
    <property type="entry name" value="KETIMINE REDUCTASE MU-CRYSTALLIN"/>
    <property type="match status" value="1"/>
</dbReference>
<dbReference type="AlphaFoldDB" id="I4YKV5"/>
<dbReference type="OrthoDB" id="9801817at2"/>
<dbReference type="PATRIC" id="fig|864069.3.peg.5716"/>
<dbReference type="SUPFAM" id="SSF51735">
    <property type="entry name" value="NAD(P)-binding Rossmann-fold domains"/>
    <property type="match status" value="1"/>
</dbReference>
<dbReference type="InterPro" id="IPR023401">
    <property type="entry name" value="ODC_N"/>
</dbReference>
<dbReference type="Pfam" id="PF02423">
    <property type="entry name" value="OCD_Mu_crystall"/>
    <property type="match status" value="1"/>
</dbReference>